<evidence type="ECO:0000256" key="1">
    <source>
        <dbReference type="SAM" id="MobiDB-lite"/>
    </source>
</evidence>
<accession>A0A4C1ZGH2</accession>
<evidence type="ECO:0000313" key="3">
    <source>
        <dbReference type="Proteomes" id="UP000299102"/>
    </source>
</evidence>
<protein>
    <submittedName>
        <fullName evidence="2">Uncharacterized protein</fullName>
    </submittedName>
</protein>
<proteinExistence type="predicted"/>
<dbReference type="Proteomes" id="UP000299102">
    <property type="component" value="Unassembled WGS sequence"/>
</dbReference>
<organism evidence="2 3">
    <name type="scientific">Eumeta variegata</name>
    <name type="common">Bagworm moth</name>
    <name type="synonym">Eumeta japonica</name>
    <dbReference type="NCBI Taxonomy" id="151549"/>
    <lineage>
        <taxon>Eukaryota</taxon>
        <taxon>Metazoa</taxon>
        <taxon>Ecdysozoa</taxon>
        <taxon>Arthropoda</taxon>
        <taxon>Hexapoda</taxon>
        <taxon>Insecta</taxon>
        <taxon>Pterygota</taxon>
        <taxon>Neoptera</taxon>
        <taxon>Endopterygota</taxon>
        <taxon>Lepidoptera</taxon>
        <taxon>Glossata</taxon>
        <taxon>Ditrysia</taxon>
        <taxon>Tineoidea</taxon>
        <taxon>Psychidae</taxon>
        <taxon>Oiketicinae</taxon>
        <taxon>Eumeta</taxon>
    </lineage>
</organism>
<reference evidence="2 3" key="1">
    <citation type="journal article" date="2019" name="Commun. Biol.">
        <title>The bagworm genome reveals a unique fibroin gene that provides high tensile strength.</title>
        <authorList>
            <person name="Kono N."/>
            <person name="Nakamura H."/>
            <person name="Ohtoshi R."/>
            <person name="Tomita M."/>
            <person name="Numata K."/>
            <person name="Arakawa K."/>
        </authorList>
    </citation>
    <scope>NUCLEOTIDE SEQUENCE [LARGE SCALE GENOMIC DNA]</scope>
</reference>
<dbReference type="AlphaFoldDB" id="A0A4C1ZGH2"/>
<comment type="caution">
    <text evidence="2">The sequence shown here is derived from an EMBL/GenBank/DDBJ whole genome shotgun (WGS) entry which is preliminary data.</text>
</comment>
<gene>
    <name evidence="2" type="ORF">EVAR_58750_1</name>
</gene>
<keyword evidence="3" id="KW-1185">Reference proteome</keyword>
<evidence type="ECO:0000313" key="2">
    <source>
        <dbReference type="EMBL" id="GBP85707.1"/>
    </source>
</evidence>
<sequence length="200" mass="22372">MDSLKETLSWLAIILSTTVMVISLGRTTSAFTLPPPQAYPTTTDTFKTSENLSNEMSFLMKKPITSCARRSDLLAGRTFEPIASISWHYFKAESIPPFTSSFFYGPLGAQLENVCSGILRNFINSMEQKVKDIEEQERQAIAAKEAEIIAAHERAIEEARQKEELRKKALEEKAAAEAAKKKSKKEEPPKGKDDKGKQNK</sequence>
<feature type="region of interest" description="Disordered" evidence="1">
    <location>
        <begin position="160"/>
        <end position="200"/>
    </location>
</feature>
<name>A0A4C1ZGH2_EUMVA</name>
<dbReference type="EMBL" id="BGZK01001754">
    <property type="protein sequence ID" value="GBP85707.1"/>
    <property type="molecule type" value="Genomic_DNA"/>
</dbReference>